<dbReference type="GO" id="GO:0000701">
    <property type="term" value="F:purine-specific mismatch base pair DNA N-glycosylase activity"/>
    <property type="evidence" value="ECO:0007669"/>
    <property type="project" value="TreeGrafter"/>
</dbReference>
<keyword evidence="6" id="KW-0408">Iron</keyword>
<evidence type="ECO:0000256" key="5">
    <source>
        <dbReference type="ARBA" id="ARBA00022801"/>
    </source>
</evidence>
<proteinExistence type="inferred from homology"/>
<keyword evidence="9" id="KW-0326">Glycosidase</keyword>
<dbReference type="GO" id="GO:0035485">
    <property type="term" value="F:adenine/guanine mispair binding"/>
    <property type="evidence" value="ECO:0007669"/>
    <property type="project" value="TreeGrafter"/>
</dbReference>
<dbReference type="Gene3D" id="1.10.340.30">
    <property type="entry name" value="Hypothetical protein, domain 2"/>
    <property type="match status" value="1"/>
</dbReference>
<keyword evidence="5" id="KW-0378">Hydrolase</keyword>
<evidence type="ECO:0000256" key="9">
    <source>
        <dbReference type="ARBA" id="ARBA00023295"/>
    </source>
</evidence>
<reference evidence="12 13" key="1">
    <citation type="submission" date="2020-04" db="EMBL/GenBank/DDBJ databases">
        <authorList>
            <person name="Hitch T.C.A."/>
            <person name="Wylensek D."/>
            <person name="Clavel T."/>
        </authorList>
    </citation>
    <scope>NUCLEOTIDE SEQUENCE [LARGE SCALE GENOMIC DNA]</scope>
    <source>
        <strain evidence="12 13">105184</strain>
    </source>
</reference>
<dbReference type="PANTHER" id="PTHR42944">
    <property type="entry name" value="ADENINE DNA GLYCOSYLASE"/>
    <property type="match status" value="1"/>
</dbReference>
<accession>A0A7X9Y1J5</accession>
<dbReference type="CDD" id="cd00056">
    <property type="entry name" value="ENDO3c"/>
    <property type="match status" value="1"/>
</dbReference>
<dbReference type="SUPFAM" id="SSF48150">
    <property type="entry name" value="DNA-glycosylase"/>
    <property type="match status" value="1"/>
</dbReference>
<dbReference type="GO" id="GO:0032357">
    <property type="term" value="F:oxidized purine DNA binding"/>
    <property type="evidence" value="ECO:0007669"/>
    <property type="project" value="TreeGrafter"/>
</dbReference>
<protein>
    <submittedName>
        <fullName evidence="12">Adenine glycosylase</fullName>
    </submittedName>
</protein>
<evidence type="ECO:0000256" key="7">
    <source>
        <dbReference type="ARBA" id="ARBA00023014"/>
    </source>
</evidence>
<evidence type="ECO:0000313" key="12">
    <source>
        <dbReference type="EMBL" id="NMF26590.1"/>
    </source>
</evidence>
<feature type="region of interest" description="Disordered" evidence="10">
    <location>
        <begin position="1"/>
        <end position="27"/>
    </location>
</feature>
<dbReference type="GO" id="GO:0006298">
    <property type="term" value="P:mismatch repair"/>
    <property type="evidence" value="ECO:0007669"/>
    <property type="project" value="TreeGrafter"/>
</dbReference>
<dbReference type="Proteomes" id="UP000565613">
    <property type="component" value="Unassembled WGS sequence"/>
</dbReference>
<dbReference type="PANTHER" id="PTHR42944:SF1">
    <property type="entry name" value="ADENINE DNA GLYCOSYLASE"/>
    <property type="match status" value="1"/>
</dbReference>
<evidence type="ECO:0000259" key="11">
    <source>
        <dbReference type="SMART" id="SM00478"/>
    </source>
</evidence>
<evidence type="ECO:0000256" key="1">
    <source>
        <dbReference type="ARBA" id="ARBA00001966"/>
    </source>
</evidence>
<dbReference type="GO" id="GO:0046872">
    <property type="term" value="F:metal ion binding"/>
    <property type="evidence" value="ECO:0007669"/>
    <property type="project" value="UniProtKB-KW"/>
</dbReference>
<dbReference type="InterPro" id="IPR023170">
    <property type="entry name" value="HhH_base_excis_C"/>
</dbReference>
<evidence type="ECO:0000256" key="10">
    <source>
        <dbReference type="SAM" id="MobiDB-lite"/>
    </source>
</evidence>
<sequence>MSDATPTSAHAAGPASPTPSAEPKALAQVPPEFRQKVLERGRELYRDLPWRRTRDPYQIWISEVMLQQTQVTRVDGRWQRWCERFPSVDALAAADAADVLEEWQGMGYNRRALALWRAAGIVSAAGGAMPIEARELVALPGIGPATAAGIRAFAYDLPGVYLETNVRSVFLHELYPDAVAVPDKDLVPLVEASCPADDSDPQDDPRTWYYALLDYGAYLKKTLPNPSRRSKSHVRQSRFEGSHRQKRAELVRLLLGHRSAGRRGVDLVTITEELSAIEAEAGRRKISARDVAALLEELEAEGFCHKIGGNWSA</sequence>
<dbReference type="Pfam" id="PF00730">
    <property type="entry name" value="HhH-GPD"/>
    <property type="match status" value="1"/>
</dbReference>
<keyword evidence="3" id="KW-0479">Metal-binding</keyword>
<keyword evidence="8" id="KW-0234">DNA repair</keyword>
<evidence type="ECO:0000256" key="3">
    <source>
        <dbReference type="ARBA" id="ARBA00022723"/>
    </source>
</evidence>
<dbReference type="RefSeq" id="WP_170104627.1">
    <property type="nucleotide sequence ID" value="NZ_JABAGR010000009.1"/>
</dbReference>
<evidence type="ECO:0000256" key="8">
    <source>
        <dbReference type="ARBA" id="ARBA00023204"/>
    </source>
</evidence>
<comment type="caution">
    <text evidence="12">The sequence shown here is derived from an EMBL/GenBank/DDBJ whole genome shotgun (WGS) entry which is preliminary data.</text>
</comment>
<evidence type="ECO:0000256" key="4">
    <source>
        <dbReference type="ARBA" id="ARBA00022763"/>
    </source>
</evidence>
<dbReference type="GO" id="GO:0006284">
    <property type="term" value="P:base-excision repair"/>
    <property type="evidence" value="ECO:0007669"/>
    <property type="project" value="InterPro"/>
</dbReference>
<dbReference type="InterPro" id="IPR011257">
    <property type="entry name" value="DNA_glycosylase"/>
</dbReference>
<evidence type="ECO:0000313" key="13">
    <source>
        <dbReference type="Proteomes" id="UP000565613"/>
    </source>
</evidence>
<keyword evidence="4" id="KW-0227">DNA damage</keyword>
<dbReference type="GO" id="GO:0034039">
    <property type="term" value="F:8-oxo-7,8-dihydroguanine DNA N-glycosylase activity"/>
    <property type="evidence" value="ECO:0007669"/>
    <property type="project" value="TreeGrafter"/>
</dbReference>
<organism evidence="12 13">
    <name type="scientific">Parafannyhessea umbonata</name>
    <dbReference type="NCBI Taxonomy" id="604330"/>
    <lineage>
        <taxon>Bacteria</taxon>
        <taxon>Bacillati</taxon>
        <taxon>Actinomycetota</taxon>
        <taxon>Coriobacteriia</taxon>
        <taxon>Coriobacteriales</taxon>
        <taxon>Atopobiaceae</taxon>
        <taxon>Parafannyhessea</taxon>
    </lineage>
</organism>
<gene>
    <name evidence="12" type="ORF">HF885_09165</name>
</gene>
<dbReference type="SMART" id="SM00478">
    <property type="entry name" value="ENDO3c"/>
    <property type="match status" value="1"/>
</dbReference>
<dbReference type="InterPro" id="IPR004036">
    <property type="entry name" value="Endonuclease-III-like_CS2"/>
</dbReference>
<evidence type="ECO:0000256" key="2">
    <source>
        <dbReference type="ARBA" id="ARBA00008343"/>
    </source>
</evidence>
<keyword evidence="7" id="KW-0411">Iron-sulfur</keyword>
<feature type="region of interest" description="Disordered" evidence="10">
    <location>
        <begin position="224"/>
        <end position="243"/>
    </location>
</feature>
<dbReference type="GO" id="GO:0051536">
    <property type="term" value="F:iron-sulfur cluster binding"/>
    <property type="evidence" value="ECO:0007669"/>
    <property type="project" value="UniProtKB-KW"/>
</dbReference>
<dbReference type="InterPro" id="IPR003265">
    <property type="entry name" value="HhH-GPD_domain"/>
</dbReference>
<comment type="cofactor">
    <cofactor evidence="1">
        <name>[4Fe-4S] cluster</name>
        <dbReference type="ChEBI" id="CHEBI:49883"/>
    </cofactor>
</comment>
<feature type="domain" description="HhH-GPD" evidence="11">
    <location>
        <begin position="65"/>
        <end position="218"/>
    </location>
</feature>
<comment type="similarity">
    <text evidence="2">Belongs to the Nth/MutY family.</text>
</comment>
<dbReference type="EMBL" id="JABAGR010000009">
    <property type="protein sequence ID" value="NMF26590.1"/>
    <property type="molecule type" value="Genomic_DNA"/>
</dbReference>
<name>A0A7X9Y1J5_9ACTN</name>
<dbReference type="InterPro" id="IPR044298">
    <property type="entry name" value="MIG/MutY"/>
</dbReference>
<evidence type="ECO:0000256" key="6">
    <source>
        <dbReference type="ARBA" id="ARBA00023004"/>
    </source>
</evidence>
<dbReference type="AlphaFoldDB" id="A0A7X9Y1J5"/>
<dbReference type="PROSITE" id="PS01155">
    <property type="entry name" value="ENDONUCLEASE_III_2"/>
    <property type="match status" value="1"/>
</dbReference>
<dbReference type="Gene3D" id="1.10.1670.10">
    <property type="entry name" value="Helix-hairpin-Helix base-excision DNA repair enzymes (C-terminal)"/>
    <property type="match status" value="1"/>
</dbReference>